<evidence type="ECO:0000259" key="1">
    <source>
        <dbReference type="Pfam" id="PF03732"/>
    </source>
</evidence>
<name>A0AAV5EAJ4_ELECO</name>
<feature type="domain" description="Retrotransposon gag" evidence="1">
    <location>
        <begin position="5"/>
        <end position="67"/>
    </location>
</feature>
<dbReference type="AlphaFoldDB" id="A0AAV5EAJ4"/>
<gene>
    <name evidence="2" type="primary">gb07788</name>
    <name evidence="2" type="ORF">PR202_gb07788</name>
</gene>
<organism evidence="2 3">
    <name type="scientific">Eleusine coracana subsp. coracana</name>
    <dbReference type="NCBI Taxonomy" id="191504"/>
    <lineage>
        <taxon>Eukaryota</taxon>
        <taxon>Viridiplantae</taxon>
        <taxon>Streptophyta</taxon>
        <taxon>Embryophyta</taxon>
        <taxon>Tracheophyta</taxon>
        <taxon>Spermatophyta</taxon>
        <taxon>Magnoliopsida</taxon>
        <taxon>Liliopsida</taxon>
        <taxon>Poales</taxon>
        <taxon>Poaceae</taxon>
        <taxon>PACMAD clade</taxon>
        <taxon>Chloridoideae</taxon>
        <taxon>Cynodonteae</taxon>
        <taxon>Eleusininae</taxon>
        <taxon>Eleusine</taxon>
    </lineage>
</organism>
<dbReference type="Proteomes" id="UP001054889">
    <property type="component" value="Unassembled WGS sequence"/>
</dbReference>
<reference evidence="2" key="2">
    <citation type="submission" date="2021-12" db="EMBL/GenBank/DDBJ databases">
        <title>Resequencing data analysis of finger millet.</title>
        <authorList>
            <person name="Hatakeyama M."/>
            <person name="Aluri S."/>
            <person name="Balachadran M.T."/>
            <person name="Sivarajan S.R."/>
            <person name="Poveda L."/>
            <person name="Shimizu-Inatsugi R."/>
            <person name="Schlapbach R."/>
            <person name="Sreeman S.M."/>
            <person name="Shimizu K.K."/>
        </authorList>
    </citation>
    <scope>NUCLEOTIDE SEQUENCE</scope>
</reference>
<sequence length="67" mass="7993">MANYLHVCLALEARTWLTNMPNNSISSWAELCRQFTANYQATFDRPGNHWELARIKQHDREPLREYI</sequence>
<reference evidence="2" key="1">
    <citation type="journal article" date="2018" name="DNA Res.">
        <title>Multiple hybrid de novo genome assembly of finger millet, an orphan allotetraploid crop.</title>
        <authorList>
            <person name="Hatakeyama M."/>
            <person name="Aluri S."/>
            <person name="Balachadran M.T."/>
            <person name="Sivarajan S.R."/>
            <person name="Patrignani A."/>
            <person name="Gruter S."/>
            <person name="Poveda L."/>
            <person name="Shimizu-Inatsugi R."/>
            <person name="Baeten J."/>
            <person name="Francoijs K.J."/>
            <person name="Nataraja K.N."/>
            <person name="Reddy Y.A.N."/>
            <person name="Phadnis S."/>
            <person name="Ravikumar R.L."/>
            <person name="Schlapbach R."/>
            <person name="Sreeman S.M."/>
            <person name="Shimizu K.K."/>
        </authorList>
    </citation>
    <scope>NUCLEOTIDE SEQUENCE</scope>
</reference>
<comment type="caution">
    <text evidence="2">The sequence shown here is derived from an EMBL/GenBank/DDBJ whole genome shotgun (WGS) entry which is preliminary data.</text>
</comment>
<evidence type="ECO:0000313" key="2">
    <source>
        <dbReference type="EMBL" id="GJN20413.1"/>
    </source>
</evidence>
<protein>
    <recommendedName>
        <fullName evidence="1">Retrotransposon gag domain-containing protein</fullName>
    </recommendedName>
</protein>
<dbReference type="Pfam" id="PF03732">
    <property type="entry name" value="Retrotrans_gag"/>
    <property type="match status" value="1"/>
</dbReference>
<keyword evidence="3" id="KW-1185">Reference proteome</keyword>
<dbReference type="InterPro" id="IPR005162">
    <property type="entry name" value="Retrotrans_gag_dom"/>
</dbReference>
<dbReference type="EMBL" id="BQKI01000075">
    <property type="protein sequence ID" value="GJN20413.1"/>
    <property type="molecule type" value="Genomic_DNA"/>
</dbReference>
<proteinExistence type="predicted"/>
<evidence type="ECO:0000313" key="3">
    <source>
        <dbReference type="Proteomes" id="UP001054889"/>
    </source>
</evidence>
<accession>A0AAV5EAJ4</accession>